<dbReference type="GO" id="GO:0034599">
    <property type="term" value="P:cellular response to oxidative stress"/>
    <property type="evidence" value="ECO:0007669"/>
    <property type="project" value="InterPro"/>
</dbReference>
<dbReference type="Gene3D" id="1.10.520.10">
    <property type="match status" value="1"/>
</dbReference>
<dbReference type="GO" id="GO:0042744">
    <property type="term" value="P:hydrogen peroxide catabolic process"/>
    <property type="evidence" value="ECO:0007669"/>
    <property type="project" value="TreeGrafter"/>
</dbReference>
<dbReference type="Proteomes" id="UP000034680">
    <property type="component" value="Unassembled WGS sequence"/>
</dbReference>
<dbReference type="OrthoDB" id="2113341at2759"/>
<dbReference type="GO" id="GO:0046872">
    <property type="term" value="F:metal ion binding"/>
    <property type="evidence" value="ECO:0007669"/>
    <property type="project" value="UniProtKB-UniRule"/>
</dbReference>
<dbReference type="GO" id="GO:0020037">
    <property type="term" value="F:heme binding"/>
    <property type="evidence" value="ECO:0007669"/>
    <property type="project" value="UniProtKB-UniRule"/>
</dbReference>
<dbReference type="PANTHER" id="PTHR31356">
    <property type="entry name" value="THYLAKOID LUMENAL 29 KDA PROTEIN, CHLOROPLASTIC-RELATED"/>
    <property type="match status" value="1"/>
</dbReference>
<evidence type="ECO:0000256" key="6">
    <source>
        <dbReference type="RuleBase" id="RU004241"/>
    </source>
</evidence>
<evidence type="ECO:0000256" key="4">
    <source>
        <dbReference type="ARBA" id="ARBA00023002"/>
    </source>
</evidence>
<dbReference type="Gene3D" id="1.10.420.10">
    <property type="entry name" value="Peroxidase, domain 2"/>
    <property type="match status" value="1"/>
</dbReference>
<dbReference type="InterPro" id="IPR002016">
    <property type="entry name" value="Haem_peroxidase"/>
</dbReference>
<accession>A0A0G2FIV2</accession>
<keyword evidence="1 7" id="KW-0575">Peroxidase</keyword>
<reference evidence="9 10" key="2">
    <citation type="submission" date="2015-05" db="EMBL/GenBank/DDBJ databases">
        <authorList>
            <person name="Morales-Cruz A."/>
            <person name="Amrine K.C."/>
            <person name="Cantu D."/>
        </authorList>
    </citation>
    <scope>NUCLEOTIDE SEQUENCE [LARGE SCALE GENOMIC DNA]</scope>
    <source>
        <strain evidence="9">DA912</strain>
    </source>
</reference>
<gene>
    <name evidence="9" type="ORF">UCDDA912_g06025</name>
</gene>
<dbReference type="FunFam" id="1.10.520.10:FF:000021">
    <property type="entry name" value="Peroxidase"/>
    <property type="match status" value="1"/>
</dbReference>
<protein>
    <recommendedName>
        <fullName evidence="7">Peroxidase</fullName>
        <ecNumber evidence="7">1.11.1.-</ecNumber>
    </recommendedName>
</protein>
<dbReference type="Pfam" id="PF00141">
    <property type="entry name" value="peroxidase"/>
    <property type="match status" value="1"/>
</dbReference>
<dbReference type="PROSITE" id="PS50873">
    <property type="entry name" value="PEROXIDASE_4"/>
    <property type="match status" value="1"/>
</dbReference>
<dbReference type="PRINTS" id="PR00458">
    <property type="entry name" value="PEROXIDASE"/>
</dbReference>
<evidence type="ECO:0000259" key="8">
    <source>
        <dbReference type="PROSITE" id="PS50873"/>
    </source>
</evidence>
<keyword evidence="5" id="KW-0408">Iron</keyword>
<dbReference type="GO" id="GO:0000302">
    <property type="term" value="P:response to reactive oxygen species"/>
    <property type="evidence" value="ECO:0007669"/>
    <property type="project" value="TreeGrafter"/>
</dbReference>
<dbReference type="EMBL" id="LCUC01000220">
    <property type="protein sequence ID" value="KKY33994.1"/>
    <property type="molecule type" value="Genomic_DNA"/>
</dbReference>
<keyword evidence="4 7" id="KW-0560">Oxidoreductase</keyword>
<evidence type="ECO:0000256" key="5">
    <source>
        <dbReference type="ARBA" id="ARBA00023004"/>
    </source>
</evidence>
<proteinExistence type="inferred from homology"/>
<name>A0A0G2FIV2_9PEZI</name>
<dbReference type="PANTHER" id="PTHR31356:SF66">
    <property type="entry name" value="CATALASE-PEROXIDASE"/>
    <property type="match status" value="1"/>
</dbReference>
<sequence>MKFSAITSACAGAAFVGNALAHPGMAKVVDEIKANIMSRQGGPVDPAQNSNELIGDLVALQDSQLTPVGKDIKAVILNQANGESLETYPNVPRLGTPQCKADTCCVWQYVANEMVTAFKGPSGRCTNAARAAVRLGFHDSAGWSKNTGPDGGADGSLILNAEEIRRPGNRGLEEIVTLTQTWFNKYKGYGISAADLIQMGANVATVVCPLGPRTKTYIGRKDNSKPAPDGLLPPVDASADFLIKLFQDKTIQPNGLVALLGAHSTAQQRFVDPRRAGDPQDSTPGVWDMLYYNETINPNAPARVFKFASDIKLAADPRMSRLFTAFAAPNNAAQRPWNLLYAREYVRLSLLGVNNINSLTDCTKVLPQPVGNFVSNDRCEVKTWMSSTKNVPAIANALLDGKLITSVPGLSGLLSSILGGLFGLIGIGRTGSNC</sequence>
<evidence type="ECO:0000256" key="1">
    <source>
        <dbReference type="ARBA" id="ARBA00022559"/>
    </source>
</evidence>
<dbReference type="PROSITE" id="PS00436">
    <property type="entry name" value="PEROXIDASE_2"/>
    <property type="match status" value="1"/>
</dbReference>
<dbReference type="SUPFAM" id="SSF48113">
    <property type="entry name" value="Heme-dependent peroxidases"/>
    <property type="match status" value="1"/>
</dbReference>
<keyword evidence="3" id="KW-0479">Metal-binding</keyword>
<evidence type="ECO:0000313" key="10">
    <source>
        <dbReference type="Proteomes" id="UP000034680"/>
    </source>
</evidence>
<comment type="caution">
    <text evidence="9">The sequence shown here is derived from an EMBL/GenBank/DDBJ whole genome shotgun (WGS) entry which is preliminary data.</text>
</comment>
<dbReference type="EC" id="1.11.1.-" evidence="7"/>
<dbReference type="GO" id="GO:0004601">
    <property type="term" value="F:peroxidase activity"/>
    <property type="evidence" value="ECO:0007669"/>
    <property type="project" value="UniProtKB-KW"/>
</dbReference>
<dbReference type="InterPro" id="IPR044831">
    <property type="entry name" value="Ccp1-like"/>
</dbReference>
<evidence type="ECO:0000256" key="2">
    <source>
        <dbReference type="ARBA" id="ARBA00022617"/>
    </source>
</evidence>
<reference evidence="9 10" key="1">
    <citation type="submission" date="2015-05" db="EMBL/GenBank/DDBJ databases">
        <title>Distinctive expansion of gene families associated with plant cell wall degradation and secondary metabolism in the genomes of grapevine trunk pathogens.</title>
        <authorList>
            <person name="Lawrence D.P."/>
            <person name="Travadon R."/>
            <person name="Rolshausen P.E."/>
            <person name="Baumgartner K."/>
        </authorList>
    </citation>
    <scope>NUCLEOTIDE SEQUENCE [LARGE SCALE GENOMIC DNA]</scope>
    <source>
        <strain evidence="9">DA912</strain>
    </source>
</reference>
<dbReference type="InterPro" id="IPR019794">
    <property type="entry name" value="Peroxidases_AS"/>
</dbReference>
<feature type="domain" description="Plant heme peroxidase family profile" evidence="8">
    <location>
        <begin position="152"/>
        <end position="264"/>
    </location>
</feature>
<evidence type="ECO:0000256" key="3">
    <source>
        <dbReference type="ARBA" id="ARBA00022723"/>
    </source>
</evidence>
<organism evidence="9 10">
    <name type="scientific">Diaporthe ampelina</name>
    <dbReference type="NCBI Taxonomy" id="1214573"/>
    <lineage>
        <taxon>Eukaryota</taxon>
        <taxon>Fungi</taxon>
        <taxon>Dikarya</taxon>
        <taxon>Ascomycota</taxon>
        <taxon>Pezizomycotina</taxon>
        <taxon>Sordariomycetes</taxon>
        <taxon>Sordariomycetidae</taxon>
        <taxon>Diaporthales</taxon>
        <taxon>Diaporthaceae</taxon>
        <taxon>Diaporthe</taxon>
    </lineage>
</organism>
<dbReference type="InterPro" id="IPR010255">
    <property type="entry name" value="Haem_peroxidase_sf"/>
</dbReference>
<comment type="similarity">
    <text evidence="6">Belongs to the peroxidase family.</text>
</comment>
<dbReference type="AlphaFoldDB" id="A0A0G2FIV2"/>
<evidence type="ECO:0000256" key="7">
    <source>
        <dbReference type="RuleBase" id="RU363051"/>
    </source>
</evidence>
<dbReference type="STRING" id="1214573.A0A0G2FIV2"/>
<keyword evidence="10" id="KW-1185">Reference proteome</keyword>
<evidence type="ECO:0000313" key="9">
    <source>
        <dbReference type="EMBL" id="KKY33994.1"/>
    </source>
</evidence>
<keyword evidence="2" id="KW-0349">Heme</keyword>